<dbReference type="EMBL" id="JAUOPB010000001">
    <property type="protein sequence ID" value="MDO6421073.1"/>
    <property type="molecule type" value="Genomic_DNA"/>
</dbReference>
<dbReference type="PANTHER" id="PTHR39327:SF1">
    <property type="entry name" value="BLR5470 PROTEIN"/>
    <property type="match status" value="1"/>
</dbReference>
<dbReference type="AlphaFoldDB" id="A0AAW7X262"/>
<proteinExistence type="predicted"/>
<evidence type="ECO:0000313" key="2">
    <source>
        <dbReference type="EMBL" id="MDO6421073.1"/>
    </source>
</evidence>
<dbReference type="Gene3D" id="3.10.620.30">
    <property type="match status" value="1"/>
</dbReference>
<sequence>MGPVSYQFSLRCLFTCLMRFAAAWCLLGIAAVAQAQAEQDKPIQLSPKLLDSIAKKYGDSAVVRLNDWTALMESGGLPSIEEAAKLAQANEFFNRVQWLTDLAHWGQEDYWATPVETLASNGGDCEDFSIGKYFTLLQTKVDNEKLRITYVKSLTYNQAHMVLAYYPQPDAEPLILDNINKTILPASQREDLLPIYSFNGESIWLARARGKKLNADSQKSLPQWKGVNERLLQELNGEAER</sequence>
<feature type="chain" id="PRO_5043712232" evidence="1">
    <location>
        <begin position="36"/>
        <end position="241"/>
    </location>
</feature>
<dbReference type="PANTHER" id="PTHR39327">
    <property type="match status" value="1"/>
</dbReference>
<dbReference type="Proteomes" id="UP001169760">
    <property type="component" value="Unassembled WGS sequence"/>
</dbReference>
<protein>
    <submittedName>
        <fullName evidence="2">Transglutaminase-like cysteine peptidase</fullName>
    </submittedName>
</protein>
<name>A0AAW7X262_9GAMM</name>
<evidence type="ECO:0000256" key="1">
    <source>
        <dbReference type="SAM" id="SignalP"/>
    </source>
</evidence>
<dbReference type="InterPro" id="IPR010319">
    <property type="entry name" value="Transglutaminase-like_Cys_pept"/>
</dbReference>
<feature type="signal peptide" evidence="1">
    <location>
        <begin position="1"/>
        <end position="35"/>
    </location>
</feature>
<evidence type="ECO:0000313" key="3">
    <source>
        <dbReference type="Proteomes" id="UP001169760"/>
    </source>
</evidence>
<gene>
    <name evidence="2" type="ORF">Q4521_01160</name>
</gene>
<comment type="caution">
    <text evidence="2">The sequence shown here is derived from an EMBL/GenBank/DDBJ whole genome shotgun (WGS) entry which is preliminary data.</text>
</comment>
<organism evidence="2 3">
    <name type="scientific">Saccharophagus degradans</name>
    <dbReference type="NCBI Taxonomy" id="86304"/>
    <lineage>
        <taxon>Bacteria</taxon>
        <taxon>Pseudomonadati</taxon>
        <taxon>Pseudomonadota</taxon>
        <taxon>Gammaproteobacteria</taxon>
        <taxon>Cellvibrionales</taxon>
        <taxon>Cellvibrionaceae</taxon>
        <taxon>Saccharophagus</taxon>
    </lineage>
</organism>
<dbReference type="Pfam" id="PF06035">
    <property type="entry name" value="Peptidase_C93"/>
    <property type="match status" value="1"/>
</dbReference>
<accession>A0AAW7X262</accession>
<reference evidence="2" key="1">
    <citation type="submission" date="2023-07" db="EMBL/GenBank/DDBJ databases">
        <title>Genome content predicts the carbon catabolic preferences of heterotrophic bacteria.</title>
        <authorList>
            <person name="Gralka M."/>
        </authorList>
    </citation>
    <scope>NUCLEOTIDE SEQUENCE</scope>
    <source>
        <strain evidence="2">I3M17_2</strain>
    </source>
</reference>
<keyword evidence="1" id="KW-0732">Signal</keyword>